<feature type="transmembrane region" description="Helical" evidence="2">
    <location>
        <begin position="29"/>
        <end position="54"/>
    </location>
</feature>
<dbReference type="AlphaFoldDB" id="A0A378Y8U6"/>
<dbReference type="Pfam" id="PF14012">
    <property type="entry name" value="DUF4229"/>
    <property type="match status" value="1"/>
</dbReference>
<keyword evidence="5" id="KW-1185">Reference proteome</keyword>
<reference evidence="4 5" key="1">
    <citation type="submission" date="2018-06" db="EMBL/GenBank/DDBJ databases">
        <authorList>
            <consortium name="Pathogen Informatics"/>
            <person name="Doyle S."/>
        </authorList>
    </citation>
    <scope>NUCLEOTIDE SEQUENCE [LARGE SCALE GENOMIC DNA]</scope>
    <source>
        <strain evidence="4 5">NCTC1934</strain>
    </source>
</reference>
<dbReference type="STRING" id="1406858.GCA_000710895_05538"/>
<feature type="transmembrane region" description="Helical" evidence="2">
    <location>
        <begin position="60"/>
        <end position="79"/>
    </location>
</feature>
<dbReference type="KEGG" id="nod:FOH10_00120"/>
<protein>
    <submittedName>
        <fullName evidence="3">DUF4229 domain-containing protein</fullName>
    </submittedName>
</protein>
<name>A0A378Y8U6_9NOCA</name>
<dbReference type="Proteomes" id="UP000255467">
    <property type="component" value="Unassembled WGS sequence"/>
</dbReference>
<reference evidence="3 6" key="2">
    <citation type="submission" date="2019-07" db="EMBL/GenBank/DDBJ databases">
        <title>Complete Genome Sequence and Methylome Analysis of Nocardia otitidis-caviarum NEB252.</title>
        <authorList>
            <person name="Fomenkov A."/>
            <person name="Anton B.P."/>
            <person name="Vincze T."/>
            <person name="Roberts R.J."/>
        </authorList>
    </citation>
    <scope>NUCLEOTIDE SEQUENCE [LARGE SCALE GENOMIC DNA]</scope>
    <source>
        <strain evidence="3 6">NEB252</strain>
    </source>
</reference>
<dbReference type="EMBL" id="UGRY01000002">
    <property type="protein sequence ID" value="SUA73645.1"/>
    <property type="molecule type" value="Genomic_DNA"/>
</dbReference>
<evidence type="ECO:0000256" key="2">
    <source>
        <dbReference type="SAM" id="Phobius"/>
    </source>
</evidence>
<sequence>MPECPSHTLVPVSDASRPDGAGRRLARNLALYTLARLALVVALTAAIIGAAQLVGVDVPLIVAALFALLIAMPLSMTLLKGLRTKVNQDIAVVDAKRRRDREQLRSRLRGEDA</sequence>
<organism evidence="4 5">
    <name type="scientific">Nocardia otitidiscaviarum</name>
    <dbReference type="NCBI Taxonomy" id="1823"/>
    <lineage>
        <taxon>Bacteria</taxon>
        <taxon>Bacillati</taxon>
        <taxon>Actinomycetota</taxon>
        <taxon>Actinomycetes</taxon>
        <taxon>Mycobacteriales</taxon>
        <taxon>Nocardiaceae</taxon>
        <taxon>Nocardia</taxon>
    </lineage>
</organism>
<gene>
    <name evidence="3" type="ORF">FOH10_00120</name>
    <name evidence="4" type="ORF">NCTC1934_01092</name>
</gene>
<evidence type="ECO:0000313" key="5">
    <source>
        <dbReference type="Proteomes" id="UP000255467"/>
    </source>
</evidence>
<dbReference type="EMBL" id="CP041695">
    <property type="protein sequence ID" value="QDP77378.1"/>
    <property type="molecule type" value="Genomic_DNA"/>
</dbReference>
<evidence type="ECO:0000256" key="1">
    <source>
        <dbReference type="SAM" id="MobiDB-lite"/>
    </source>
</evidence>
<evidence type="ECO:0000313" key="6">
    <source>
        <dbReference type="Proteomes" id="UP000317039"/>
    </source>
</evidence>
<evidence type="ECO:0000313" key="3">
    <source>
        <dbReference type="EMBL" id="QDP77378.1"/>
    </source>
</evidence>
<keyword evidence="2" id="KW-0472">Membrane</keyword>
<feature type="region of interest" description="Disordered" evidence="1">
    <location>
        <begin position="1"/>
        <end position="20"/>
    </location>
</feature>
<evidence type="ECO:0000313" key="4">
    <source>
        <dbReference type="EMBL" id="SUA73645.1"/>
    </source>
</evidence>
<proteinExistence type="predicted"/>
<keyword evidence="2" id="KW-1133">Transmembrane helix</keyword>
<accession>A0A378Y8U6</accession>
<keyword evidence="2" id="KW-0812">Transmembrane</keyword>
<dbReference type="Proteomes" id="UP000317039">
    <property type="component" value="Chromosome"/>
</dbReference>
<dbReference type="InterPro" id="IPR025323">
    <property type="entry name" value="DUF4229"/>
</dbReference>